<evidence type="ECO:0000313" key="1">
    <source>
        <dbReference type="EMBL" id="MBO1427873.1"/>
    </source>
</evidence>
<dbReference type="Proteomes" id="UP000692816">
    <property type="component" value="Unassembled WGS sequence"/>
</dbReference>
<dbReference type="EMBL" id="JAGEPA010000001">
    <property type="protein sequence ID" value="MBO1427873.1"/>
    <property type="molecule type" value="Genomic_DNA"/>
</dbReference>
<evidence type="ECO:0000313" key="2">
    <source>
        <dbReference type="Proteomes" id="UP000692816"/>
    </source>
</evidence>
<organism evidence="1 2">
    <name type="scientific">Bradyrhizobium quebecense</name>
    <dbReference type="NCBI Taxonomy" id="2748629"/>
    <lineage>
        <taxon>Bacteria</taxon>
        <taxon>Pseudomonadati</taxon>
        <taxon>Pseudomonadota</taxon>
        <taxon>Alphaproteobacteria</taxon>
        <taxon>Hyphomicrobiales</taxon>
        <taxon>Nitrobacteraceae</taxon>
        <taxon>Bradyrhizobium</taxon>
    </lineage>
</organism>
<sequence>MTTIRMMNTNNIPTTGINPPGNFVYGKQYAIAAGGFVDVAGYDDAGMLAGQRGFFQVGDSSGPTSARPANIRTGWMHIDTTLNKAVVFDGSNWRDPASGAAV</sequence>
<reference evidence="1" key="1">
    <citation type="journal article" date="2021" name="Int. J. Syst. Evol. Microbiol.">
        <title>Bradyrhizobium septentrionale sp. nov. (sv. septentrionale) and Bradyrhizobium quebecense sp. nov. (sv. septentrionale) associated with legumes native to Canada possess rearranged symbiosis genes and numerous insertion sequences.</title>
        <authorList>
            <person name="Bromfield E.S.P."/>
            <person name="Cloutier S."/>
        </authorList>
    </citation>
    <scope>NUCLEOTIDE SEQUENCE</scope>
    <source>
        <strain evidence="1">12S5</strain>
    </source>
</reference>
<proteinExistence type="predicted"/>
<name>A0ABS3M8W7_9BRAD</name>
<comment type="caution">
    <text evidence="1">The sequence shown here is derived from an EMBL/GenBank/DDBJ whole genome shotgun (WGS) entry which is preliminary data.</text>
</comment>
<gene>
    <name evidence="1" type="ORF">J4P68_00285</name>
</gene>
<keyword evidence="2" id="KW-1185">Reference proteome</keyword>
<protein>
    <submittedName>
        <fullName evidence="1">Uncharacterized protein</fullName>
    </submittedName>
</protein>
<accession>A0ABS3M8W7</accession>